<keyword evidence="2" id="KW-1185">Reference proteome</keyword>
<reference evidence="1" key="2">
    <citation type="submission" date="2020-09" db="EMBL/GenBank/DDBJ databases">
        <authorList>
            <person name="Sun Q."/>
            <person name="Kim S."/>
        </authorList>
    </citation>
    <scope>NUCLEOTIDE SEQUENCE</scope>
    <source>
        <strain evidence="1">KCTC 32020</strain>
    </source>
</reference>
<proteinExistence type="predicted"/>
<dbReference type="EMBL" id="BNCF01000011">
    <property type="protein sequence ID" value="GHE37713.1"/>
    <property type="molecule type" value="Genomic_DNA"/>
</dbReference>
<evidence type="ECO:0000313" key="2">
    <source>
        <dbReference type="Proteomes" id="UP000636453"/>
    </source>
</evidence>
<name>A0A919DE95_9GAMM</name>
<dbReference type="RefSeq" id="WP_146471945.1">
    <property type="nucleotide sequence ID" value="NZ_BNCF01000011.1"/>
</dbReference>
<comment type="caution">
    <text evidence="1">The sequence shown here is derived from an EMBL/GenBank/DDBJ whole genome shotgun (WGS) entry which is preliminary data.</text>
</comment>
<dbReference type="Proteomes" id="UP000636453">
    <property type="component" value="Unassembled WGS sequence"/>
</dbReference>
<organism evidence="1 2">
    <name type="scientific">Vulcaniibacterium thermophilum</name>
    <dbReference type="NCBI Taxonomy" id="1169913"/>
    <lineage>
        <taxon>Bacteria</taxon>
        <taxon>Pseudomonadati</taxon>
        <taxon>Pseudomonadota</taxon>
        <taxon>Gammaproteobacteria</taxon>
        <taxon>Lysobacterales</taxon>
        <taxon>Lysobacteraceae</taxon>
        <taxon>Vulcaniibacterium</taxon>
    </lineage>
</organism>
<reference evidence="1" key="1">
    <citation type="journal article" date="2014" name="Int. J. Syst. Evol. Microbiol.">
        <title>Complete genome sequence of Corynebacterium casei LMG S-19264T (=DSM 44701T), isolated from a smear-ripened cheese.</title>
        <authorList>
            <consortium name="US DOE Joint Genome Institute (JGI-PGF)"/>
            <person name="Walter F."/>
            <person name="Albersmeier A."/>
            <person name="Kalinowski J."/>
            <person name="Ruckert C."/>
        </authorList>
    </citation>
    <scope>NUCLEOTIDE SEQUENCE</scope>
    <source>
        <strain evidence="1">KCTC 32020</strain>
    </source>
</reference>
<dbReference type="InterPro" id="IPR011673">
    <property type="entry name" value="DUF1615"/>
</dbReference>
<dbReference type="OrthoDB" id="596976at2"/>
<accession>A0A919DE95</accession>
<gene>
    <name evidence="1" type="ORF">GCM10007167_19870</name>
</gene>
<sequence>MIPSPLPPAPGPRRRARRTGALRIAQVLLLVAAILTTACERRPSGPSPDEVRAQIARLLPGYVADRKGWAVDIYAAFAALDIEPSAQNICAVLAVTEQESNFNPHPPVPGLGRIARAEIERRAQRIHVPALVVRAALQLESPDGRTWERRLAAVRTEKELSDLYEEMTDTVPLGRRLLAGANPVRTGGPMQVSIAFAERHAGAERYPYPVQGSIRHEVFTRRGGMYFGIAHLLDYPAPYDRPLYRFADFNAGWYASRNAAFQSAVARLAGAALDLDGDLVHHRDRDVVGATERALRALAPRLQMTEAEIRDALEISHGPRFERTDLYRRVFELADRKAGRPLPRALVPRIRLQSPKITRRLTTAWFAERVEGRYRRCMAKARSGRR</sequence>
<evidence type="ECO:0000313" key="1">
    <source>
        <dbReference type="EMBL" id="GHE37713.1"/>
    </source>
</evidence>
<evidence type="ECO:0008006" key="3">
    <source>
        <dbReference type="Google" id="ProtNLM"/>
    </source>
</evidence>
<protein>
    <recommendedName>
        <fullName evidence="3">DUF1615 domain-containing protein</fullName>
    </recommendedName>
</protein>
<dbReference type="Pfam" id="PF07759">
    <property type="entry name" value="DUF1615"/>
    <property type="match status" value="1"/>
</dbReference>
<dbReference type="AlphaFoldDB" id="A0A919DE95"/>